<dbReference type="Proteomes" id="UP000663853">
    <property type="component" value="Unassembled WGS sequence"/>
</dbReference>
<evidence type="ECO:0000313" key="1">
    <source>
        <dbReference type="EMBL" id="CAE6440819.1"/>
    </source>
</evidence>
<protein>
    <submittedName>
        <fullName evidence="1">Uncharacterized protein</fullName>
    </submittedName>
</protein>
<organism evidence="1 2">
    <name type="scientific">Rhizoctonia solani</name>
    <dbReference type="NCBI Taxonomy" id="456999"/>
    <lineage>
        <taxon>Eukaryota</taxon>
        <taxon>Fungi</taxon>
        <taxon>Dikarya</taxon>
        <taxon>Basidiomycota</taxon>
        <taxon>Agaricomycotina</taxon>
        <taxon>Agaricomycetes</taxon>
        <taxon>Cantharellales</taxon>
        <taxon>Ceratobasidiaceae</taxon>
        <taxon>Rhizoctonia</taxon>
    </lineage>
</organism>
<dbReference type="AlphaFoldDB" id="A0A8H3AUD5"/>
<dbReference type="EMBL" id="CAJMXA010000722">
    <property type="protein sequence ID" value="CAE6440819.1"/>
    <property type="molecule type" value="Genomic_DNA"/>
</dbReference>
<gene>
    <name evidence="1" type="ORF">RDB_LOCUS36495</name>
</gene>
<proteinExistence type="predicted"/>
<sequence>MFHLCQLYKIRLKVLLTQRRRHICLSDLVDLPKVLDYRRKEPVQSPHWAHRQLGSSGWCQGESFQGGNGNTIFGGMRSTGGVPCVVTHTVCQREVKGQTERANWRMGVERWQLCRRQKRVGVFGRSMVQIGQKPRLTP</sequence>
<evidence type="ECO:0000313" key="2">
    <source>
        <dbReference type="Proteomes" id="UP000663853"/>
    </source>
</evidence>
<name>A0A8H3AUD5_9AGAM</name>
<accession>A0A8H3AUD5</accession>
<comment type="caution">
    <text evidence="1">The sequence shown here is derived from an EMBL/GenBank/DDBJ whole genome shotgun (WGS) entry which is preliminary data.</text>
</comment>
<reference evidence="1" key="1">
    <citation type="submission" date="2021-01" db="EMBL/GenBank/DDBJ databases">
        <authorList>
            <person name="Kaushik A."/>
        </authorList>
    </citation>
    <scope>NUCLEOTIDE SEQUENCE</scope>
    <source>
        <strain evidence="1">AG6-10EEA</strain>
    </source>
</reference>